<dbReference type="Gene3D" id="3.90.550.10">
    <property type="entry name" value="Spore Coat Polysaccharide Biosynthesis Protein SpsA, Chain A"/>
    <property type="match status" value="1"/>
</dbReference>
<proteinExistence type="inferred from homology"/>
<dbReference type="PANTHER" id="PTHR43630">
    <property type="entry name" value="POLY-BETA-1,6-N-ACETYL-D-GLUCOSAMINE SYNTHASE"/>
    <property type="match status" value="1"/>
</dbReference>
<dbReference type="PANTHER" id="PTHR43630:SF2">
    <property type="entry name" value="GLYCOSYLTRANSFERASE"/>
    <property type="match status" value="1"/>
</dbReference>
<dbReference type="SUPFAM" id="SSF53448">
    <property type="entry name" value="Nucleotide-diphospho-sugar transferases"/>
    <property type="match status" value="1"/>
</dbReference>
<dbReference type="GO" id="GO:0016740">
    <property type="term" value="F:transferase activity"/>
    <property type="evidence" value="ECO:0007669"/>
    <property type="project" value="UniProtKB-KW"/>
</dbReference>
<protein>
    <submittedName>
        <fullName evidence="3">Glycosyl transferase family 2</fullName>
    </submittedName>
</protein>
<dbReference type="CDD" id="cd02511">
    <property type="entry name" value="Beta4Glucosyltransferase"/>
    <property type="match status" value="1"/>
</dbReference>
<sequence length="251" mass="29317">MKISVVILTLNNIRTIKEVLIAVVGWADEVFVLDSGSTDDTLNVAEEFGCKIEYRKFDGFGTQKRYAVDKAKNDWIFIVDSDEVVTEELKNEINISLQSDDYQGYMIPNTLFFLGGIMRYGREYKMPHLRLFNRKFGNYNDREVHEDVELKGKIKTLKNHIIHYSYTDLAEVFLKINNYSTRGANELFRRKKGASILKVITKFPITFLTEYLIRLNFLNGYRGFVWSFAQSVYGTMKYLKLREMNEKGKSK</sequence>
<accession>A0ABM5N488</accession>
<feature type="domain" description="Glycosyltransferase 2-like" evidence="2">
    <location>
        <begin position="4"/>
        <end position="122"/>
    </location>
</feature>
<keyword evidence="4" id="KW-1185">Reference proteome</keyword>
<dbReference type="Pfam" id="PF00535">
    <property type="entry name" value="Glycos_transf_2"/>
    <property type="match status" value="1"/>
</dbReference>
<organism evidence="3 4">
    <name type="scientific">Emticicia oligotrophica (strain DSM 17448 / CIP 109782 / MTCC 6937 / GPTSA100-15)</name>
    <dbReference type="NCBI Taxonomy" id="929562"/>
    <lineage>
        <taxon>Bacteria</taxon>
        <taxon>Pseudomonadati</taxon>
        <taxon>Bacteroidota</taxon>
        <taxon>Cytophagia</taxon>
        <taxon>Cytophagales</taxon>
        <taxon>Leadbetterellaceae</taxon>
        <taxon>Emticicia</taxon>
    </lineage>
</organism>
<evidence type="ECO:0000256" key="1">
    <source>
        <dbReference type="ARBA" id="ARBA00038494"/>
    </source>
</evidence>
<dbReference type="EMBL" id="CP002961">
    <property type="protein sequence ID" value="AFK04230.1"/>
    <property type="molecule type" value="Genomic_DNA"/>
</dbReference>
<reference evidence="3 4" key="1">
    <citation type="submission" date="2011-07" db="EMBL/GenBank/DDBJ databases">
        <title>The complete genome of chromosome of Emticicia oligotrophica DSM 17448.</title>
        <authorList>
            <consortium name="US DOE Joint Genome Institute (JGI-PGF)"/>
            <person name="Lucas S."/>
            <person name="Han J."/>
            <person name="Lapidus A."/>
            <person name="Bruce D."/>
            <person name="Goodwin L."/>
            <person name="Pitluck S."/>
            <person name="Peters L."/>
            <person name="Kyrpides N."/>
            <person name="Mavromatis K."/>
            <person name="Ivanova N."/>
            <person name="Ovchinnikova G."/>
            <person name="Teshima H."/>
            <person name="Detter J.C."/>
            <person name="Tapia R."/>
            <person name="Han C."/>
            <person name="Land M."/>
            <person name="Hauser L."/>
            <person name="Markowitz V."/>
            <person name="Cheng J.-F."/>
            <person name="Hugenholtz P."/>
            <person name="Woyke T."/>
            <person name="Wu D."/>
            <person name="Tindall B."/>
            <person name="Pomrenke H."/>
            <person name="Brambilla E."/>
            <person name="Klenk H.-P."/>
            <person name="Eisen J.A."/>
        </authorList>
    </citation>
    <scope>NUCLEOTIDE SEQUENCE [LARGE SCALE GENOMIC DNA]</scope>
    <source>
        <strain evidence="3 4">DSM 17448</strain>
    </source>
</reference>
<evidence type="ECO:0000313" key="3">
    <source>
        <dbReference type="EMBL" id="AFK04230.1"/>
    </source>
</evidence>
<name>A0ABM5N488_EMTOG</name>
<dbReference type="InterPro" id="IPR029044">
    <property type="entry name" value="Nucleotide-diphossugar_trans"/>
</dbReference>
<evidence type="ECO:0000313" key="4">
    <source>
        <dbReference type="Proteomes" id="UP000002875"/>
    </source>
</evidence>
<dbReference type="InterPro" id="IPR001173">
    <property type="entry name" value="Glyco_trans_2-like"/>
</dbReference>
<keyword evidence="3" id="KW-0808">Transferase</keyword>
<gene>
    <name evidence="3" type="ordered locus">Emtol_3097</name>
</gene>
<evidence type="ECO:0000259" key="2">
    <source>
        <dbReference type="Pfam" id="PF00535"/>
    </source>
</evidence>
<dbReference type="Proteomes" id="UP000002875">
    <property type="component" value="Chromosome"/>
</dbReference>
<comment type="similarity">
    <text evidence="1">Belongs to the glycosyltransferase 2 family. WaaE/KdtX subfamily.</text>
</comment>
<dbReference type="RefSeq" id="WP_015029924.1">
    <property type="nucleotide sequence ID" value="NC_018748.1"/>
</dbReference>